<evidence type="ECO:0000259" key="8">
    <source>
        <dbReference type="Pfam" id="PF21269"/>
    </source>
</evidence>
<reference evidence="9 10" key="1">
    <citation type="journal article" date="2016" name="Nat. Commun.">
        <title>Thousands of microbial genomes shed light on interconnected biogeochemical processes in an aquifer system.</title>
        <authorList>
            <person name="Anantharaman K."/>
            <person name="Brown C.T."/>
            <person name="Hug L.A."/>
            <person name="Sharon I."/>
            <person name="Castelle C.J."/>
            <person name="Probst A.J."/>
            <person name="Thomas B.C."/>
            <person name="Singh A."/>
            <person name="Wilkins M.J."/>
            <person name="Karaoz U."/>
            <person name="Brodie E.L."/>
            <person name="Williams K.H."/>
            <person name="Hubbard S.S."/>
            <person name="Banfield J.F."/>
        </authorList>
    </citation>
    <scope>NUCLEOTIDE SEQUENCE [LARGE SCALE GENOMIC DNA]</scope>
</reference>
<dbReference type="GO" id="GO:0006006">
    <property type="term" value="P:glucose metabolic process"/>
    <property type="evidence" value="ECO:0007669"/>
    <property type="project" value="UniProtKB-KW"/>
</dbReference>
<dbReference type="Proteomes" id="UP000177486">
    <property type="component" value="Unassembled WGS sequence"/>
</dbReference>
<dbReference type="Gene3D" id="3.40.50.2000">
    <property type="entry name" value="Glycogen Phosphorylase B"/>
    <property type="match status" value="2"/>
</dbReference>
<dbReference type="InterPro" id="IPR052078">
    <property type="entry name" value="Trehalose_Metab_GTase"/>
</dbReference>
<name>A0A1G2EUR7_9BACT</name>
<evidence type="ECO:0000313" key="9">
    <source>
        <dbReference type="EMBL" id="OGZ29473.1"/>
    </source>
</evidence>
<accession>A0A1G2EUR7</accession>
<feature type="domain" description="Glycosyl transferase family 1" evidence="7">
    <location>
        <begin position="225"/>
        <end position="396"/>
    </location>
</feature>
<dbReference type="InterPro" id="IPR001296">
    <property type="entry name" value="Glyco_trans_1"/>
</dbReference>
<comment type="similarity">
    <text evidence="1">Belongs to the glycosyltransferase group 1 family. Glycosyltransferase 4 subfamily.</text>
</comment>
<gene>
    <name evidence="9" type="ORF">A2931_01680</name>
</gene>
<evidence type="ECO:0008006" key="11">
    <source>
        <dbReference type="Google" id="ProtNLM"/>
    </source>
</evidence>
<dbReference type="EMBL" id="MHMQ01000036">
    <property type="protein sequence ID" value="OGZ29473.1"/>
    <property type="molecule type" value="Genomic_DNA"/>
</dbReference>
<dbReference type="SUPFAM" id="SSF53756">
    <property type="entry name" value="UDP-Glycosyltransferase/glycogen phosphorylase"/>
    <property type="match status" value="1"/>
</dbReference>
<proteinExistence type="inferred from homology"/>
<evidence type="ECO:0000259" key="7">
    <source>
        <dbReference type="Pfam" id="PF00534"/>
    </source>
</evidence>
<sequence length="420" mass="47169">MLFKEVEIEKRGFAPYRRFNRSIFEKTKHLARKLKKFRILHINATSSGGGVAELLKSQIALEKGLGLDSRWFVIQGAPAFFEVTKKIHNLLQGKSGFLSAKEKEIFNSESRNFGRDLPKLLKTVRPNVVLIHDPQPAGLADFLSENQPSILRIHIDLSAPNAGALEFIRPHVEKYSRVVISRKDYRPPWFPLKKIKIITPVIDPMIAKNKKTAAGQAKRILVNFGIHPERPLVSQISRFDPWKDPLGVIGAFYHAKKEIPDLQLILAGIIEAADDPEALEIFKRVERYAKGDPSIFLFSNINKLKDISHVEFINAVQTASDIILQKSIREGFGLTVTEAMWKGKVVVGGMASGIMMQIKNGKNGFLVSGPEEAGRRIIELLKNKKLCSRIGREARKSVAKNFLVPKSLGEHFELYLGVAK</sequence>
<keyword evidence="3" id="KW-0313">Glucose metabolism</keyword>
<evidence type="ECO:0000256" key="5">
    <source>
        <dbReference type="ARBA" id="ARBA00022679"/>
    </source>
</evidence>
<keyword evidence="4" id="KW-0328">Glycosyltransferase</keyword>
<evidence type="ECO:0000256" key="2">
    <source>
        <dbReference type="ARBA" id="ARBA00011738"/>
    </source>
</evidence>
<evidence type="ECO:0000256" key="3">
    <source>
        <dbReference type="ARBA" id="ARBA00022526"/>
    </source>
</evidence>
<dbReference type="AlphaFoldDB" id="A0A1G2EUR7"/>
<evidence type="ECO:0000313" key="10">
    <source>
        <dbReference type="Proteomes" id="UP000177486"/>
    </source>
</evidence>
<dbReference type="GO" id="GO:0016757">
    <property type="term" value="F:glycosyltransferase activity"/>
    <property type="evidence" value="ECO:0007669"/>
    <property type="project" value="UniProtKB-KW"/>
</dbReference>
<evidence type="ECO:0000256" key="6">
    <source>
        <dbReference type="ARBA" id="ARBA00023277"/>
    </source>
</evidence>
<dbReference type="Pfam" id="PF00534">
    <property type="entry name" value="Glycos_transf_1"/>
    <property type="match status" value="1"/>
</dbReference>
<keyword evidence="6" id="KW-0119">Carbohydrate metabolism</keyword>
<feature type="domain" description="Trehalose synthase N-terminal" evidence="8">
    <location>
        <begin position="41"/>
        <end position="186"/>
    </location>
</feature>
<dbReference type="Pfam" id="PF21269">
    <property type="entry name" value="TreT_GT1"/>
    <property type="match status" value="1"/>
</dbReference>
<keyword evidence="5" id="KW-0808">Transferase</keyword>
<dbReference type="InterPro" id="IPR049438">
    <property type="entry name" value="TreT_GT1"/>
</dbReference>
<dbReference type="PANTHER" id="PTHR47779">
    <property type="entry name" value="SYNTHASE (CCG-9), PUTATIVE (AFU_ORTHOLOGUE AFUA_3G12100)-RELATED"/>
    <property type="match status" value="1"/>
</dbReference>
<organism evidence="9 10">
    <name type="scientific">Candidatus Niyogibacteria bacterium RIFCSPLOWO2_01_FULL_45_48</name>
    <dbReference type="NCBI Taxonomy" id="1801724"/>
    <lineage>
        <taxon>Bacteria</taxon>
        <taxon>Candidatus Niyogiibacteriota</taxon>
    </lineage>
</organism>
<evidence type="ECO:0000256" key="1">
    <source>
        <dbReference type="ARBA" id="ARBA00009481"/>
    </source>
</evidence>
<comment type="subunit">
    <text evidence="2">Homodimer.</text>
</comment>
<evidence type="ECO:0000256" key="4">
    <source>
        <dbReference type="ARBA" id="ARBA00022676"/>
    </source>
</evidence>
<dbReference type="PANTHER" id="PTHR47779:SF1">
    <property type="entry name" value="SYNTHASE (CCG-9), PUTATIVE (AFU_ORTHOLOGUE AFUA_3G12100)-RELATED"/>
    <property type="match status" value="1"/>
</dbReference>
<comment type="caution">
    <text evidence="9">The sequence shown here is derived from an EMBL/GenBank/DDBJ whole genome shotgun (WGS) entry which is preliminary data.</text>
</comment>
<protein>
    <recommendedName>
        <fullName evidence="11">Glycosyl transferase family 1 domain-containing protein</fullName>
    </recommendedName>
</protein>